<dbReference type="InterPro" id="IPR043129">
    <property type="entry name" value="ATPase_NBD"/>
</dbReference>
<dbReference type="RefSeq" id="WP_072312313.1">
    <property type="nucleotide sequence ID" value="NZ_FPIW01000056.1"/>
</dbReference>
<gene>
    <name evidence="2" type="ORF">SAMN02910291_02361</name>
</gene>
<dbReference type="Pfam" id="PF00814">
    <property type="entry name" value="TsaD"/>
    <property type="match status" value="1"/>
</dbReference>
<comment type="caution">
    <text evidence="2">The sequence shown here is derived from an EMBL/GenBank/DDBJ whole genome shotgun (WGS) entry which is preliminary data.</text>
</comment>
<proteinExistence type="predicted"/>
<evidence type="ECO:0000259" key="1">
    <source>
        <dbReference type="Pfam" id="PF00814"/>
    </source>
</evidence>
<name>A0AA94HUZ4_DESDE</name>
<dbReference type="Proteomes" id="UP000182680">
    <property type="component" value="Unassembled WGS sequence"/>
</dbReference>
<evidence type="ECO:0000313" key="3">
    <source>
        <dbReference type="Proteomes" id="UP000182680"/>
    </source>
</evidence>
<dbReference type="InterPro" id="IPR022496">
    <property type="entry name" value="T6A_TsaB"/>
</dbReference>
<dbReference type="EMBL" id="FPIW01000056">
    <property type="protein sequence ID" value="SFW65974.1"/>
    <property type="molecule type" value="Genomic_DNA"/>
</dbReference>
<dbReference type="AlphaFoldDB" id="A0AA94HUZ4"/>
<dbReference type="GO" id="GO:0002949">
    <property type="term" value="P:tRNA threonylcarbamoyladenosine modification"/>
    <property type="evidence" value="ECO:0007669"/>
    <property type="project" value="InterPro"/>
</dbReference>
<organism evidence="2 3">
    <name type="scientific">Desulfovibrio desulfuricans</name>
    <dbReference type="NCBI Taxonomy" id="876"/>
    <lineage>
        <taxon>Bacteria</taxon>
        <taxon>Pseudomonadati</taxon>
        <taxon>Thermodesulfobacteriota</taxon>
        <taxon>Desulfovibrionia</taxon>
        <taxon>Desulfovibrionales</taxon>
        <taxon>Desulfovibrionaceae</taxon>
        <taxon>Desulfovibrio</taxon>
    </lineage>
</organism>
<dbReference type="InterPro" id="IPR000905">
    <property type="entry name" value="Gcp-like_dom"/>
</dbReference>
<evidence type="ECO:0000313" key="2">
    <source>
        <dbReference type="EMBL" id="SFW65974.1"/>
    </source>
</evidence>
<feature type="domain" description="Gcp-like" evidence="1">
    <location>
        <begin position="42"/>
        <end position="133"/>
    </location>
</feature>
<reference evidence="3" key="1">
    <citation type="submission" date="2016-11" db="EMBL/GenBank/DDBJ databases">
        <authorList>
            <person name="Jaros S."/>
            <person name="Januszkiewicz K."/>
            <person name="Wedrychowicz H."/>
        </authorList>
    </citation>
    <scope>NUCLEOTIDE SEQUENCE [LARGE SCALE GENOMIC DNA]</scope>
    <source>
        <strain evidence="3">DSM 7057</strain>
    </source>
</reference>
<sequence length="293" mass="31437">MSAYSTGLELILNAAEGVLQIIVTDDEKLLCAQEWRRADRATEILAPALENICTALGIKPADFRRLACVRGPGSFTGIRLVLATAAALRRGGRAGLAGLDYMQALATTAVQRRQLLFGAPVWAITHARRNLVHCQFFLSYGPMIPAQPLAPVDLCTPYEALARILDSRTAPLPQGVPAGSRIVWACGSGLARNAAVFSSLDPLRPSPDGSQYCADTENAPVTALDDLVNPDIQSLCLLARHGDYANADLEPFYVRPCDAVENLPQLAPRQGLTSETASAALELLLQRPPRSDI</sequence>
<accession>A0AA94HUZ4</accession>
<dbReference type="NCBIfam" id="TIGR03725">
    <property type="entry name" value="T6A_YeaZ"/>
    <property type="match status" value="1"/>
</dbReference>
<dbReference type="Gene3D" id="3.30.420.40">
    <property type="match status" value="1"/>
</dbReference>
<protein>
    <submittedName>
        <fullName evidence="2">tRNA threonylcarbamoyl adenosine modification protein YeaZ</fullName>
    </submittedName>
</protein>
<dbReference type="SUPFAM" id="SSF53067">
    <property type="entry name" value="Actin-like ATPase domain"/>
    <property type="match status" value="1"/>
</dbReference>